<gene>
    <name evidence="2" type="ORF">TASK_LOCUS9880</name>
</gene>
<evidence type="ECO:0000313" key="2">
    <source>
        <dbReference type="EMBL" id="VDK46350.1"/>
    </source>
</evidence>
<reference evidence="2 3" key="2">
    <citation type="submission" date="2018-11" db="EMBL/GenBank/DDBJ databases">
        <authorList>
            <consortium name="Pathogen Informatics"/>
        </authorList>
    </citation>
    <scope>NUCLEOTIDE SEQUENCE [LARGE SCALE GENOMIC DNA]</scope>
</reference>
<dbReference type="InterPro" id="IPR019034">
    <property type="entry name" value="UPF0390"/>
</dbReference>
<keyword evidence="3" id="KW-1185">Reference proteome</keyword>
<dbReference type="Pfam" id="PF09495">
    <property type="entry name" value="DUF2462"/>
    <property type="match status" value="1"/>
</dbReference>
<reference evidence="4" key="1">
    <citation type="submission" date="2017-02" db="UniProtKB">
        <authorList>
            <consortium name="WormBaseParasite"/>
        </authorList>
    </citation>
    <scope>IDENTIFICATION</scope>
</reference>
<proteinExistence type="predicted"/>
<name>A0A0R3WG86_TAEAS</name>
<feature type="region of interest" description="Disordered" evidence="1">
    <location>
        <begin position="1"/>
        <end position="49"/>
    </location>
</feature>
<dbReference type="WBParaSite" id="TASK_0000987901-mRNA-1">
    <property type="protein sequence ID" value="TASK_0000987901-mRNA-1"/>
    <property type="gene ID" value="TASK_0000987901"/>
</dbReference>
<evidence type="ECO:0000256" key="1">
    <source>
        <dbReference type="SAM" id="MobiDB-lite"/>
    </source>
</evidence>
<dbReference type="OrthoDB" id="6261058at2759"/>
<organism evidence="4">
    <name type="scientific">Taenia asiatica</name>
    <name type="common">Asian tapeworm</name>
    <dbReference type="NCBI Taxonomy" id="60517"/>
    <lineage>
        <taxon>Eukaryota</taxon>
        <taxon>Metazoa</taxon>
        <taxon>Spiralia</taxon>
        <taxon>Lophotrochozoa</taxon>
        <taxon>Platyhelminthes</taxon>
        <taxon>Cestoda</taxon>
        <taxon>Eucestoda</taxon>
        <taxon>Cyclophyllidea</taxon>
        <taxon>Taeniidae</taxon>
        <taxon>Taenia</taxon>
    </lineage>
</organism>
<feature type="compositionally biased region" description="Basic residues" evidence="1">
    <location>
        <begin position="1"/>
        <end position="36"/>
    </location>
</feature>
<evidence type="ECO:0000313" key="3">
    <source>
        <dbReference type="Proteomes" id="UP000282613"/>
    </source>
</evidence>
<dbReference type="AlphaFoldDB" id="A0A0R3WG86"/>
<dbReference type="Proteomes" id="UP000282613">
    <property type="component" value="Unassembled WGS sequence"/>
</dbReference>
<protein>
    <submittedName>
        <fullName evidence="4">Small lysine-rich protein 1</fullName>
    </submittedName>
</protein>
<evidence type="ECO:0000313" key="4">
    <source>
        <dbReference type="WBParaSite" id="TASK_0000987901-mRNA-1"/>
    </source>
</evidence>
<accession>A0A0R3WG86</accession>
<dbReference type="EMBL" id="UYRS01019650">
    <property type="protein sequence ID" value="VDK46350.1"/>
    <property type="molecule type" value="Genomic_DNA"/>
</dbReference>
<sequence length="138" mass="15402">MAQGKLKLKKSGANVMKHKKSGGSIKKNKGKMKKGQKNIPSKKQGSDLNKMKKNFEKLLKQKVESGAAEKVSIAEPRSLNGDWDTLPWVRYWMNNLNGNHRVAQCLDLVVNDGQNGITKPQRWPIRVAEPTETHSAGL</sequence>